<feature type="compositionally biased region" description="Basic and acidic residues" evidence="3">
    <location>
        <begin position="419"/>
        <end position="428"/>
    </location>
</feature>
<comment type="caution">
    <text evidence="4">The sequence shown here is derived from an EMBL/GenBank/DDBJ whole genome shotgun (WGS) entry which is preliminary data.</text>
</comment>
<feature type="region of interest" description="Disordered" evidence="3">
    <location>
        <begin position="66"/>
        <end position="121"/>
    </location>
</feature>
<organism evidence="4 5">
    <name type="scientific">Adineta ricciae</name>
    <name type="common">Rotifer</name>
    <dbReference type="NCBI Taxonomy" id="249248"/>
    <lineage>
        <taxon>Eukaryota</taxon>
        <taxon>Metazoa</taxon>
        <taxon>Spiralia</taxon>
        <taxon>Gnathifera</taxon>
        <taxon>Rotifera</taxon>
        <taxon>Eurotatoria</taxon>
        <taxon>Bdelloidea</taxon>
        <taxon>Adinetida</taxon>
        <taxon>Adinetidae</taxon>
        <taxon>Adineta</taxon>
    </lineage>
</organism>
<dbReference type="Proteomes" id="UP000663852">
    <property type="component" value="Unassembled WGS sequence"/>
</dbReference>
<dbReference type="GO" id="GO:0005634">
    <property type="term" value="C:nucleus"/>
    <property type="evidence" value="ECO:0007669"/>
    <property type="project" value="TreeGrafter"/>
</dbReference>
<evidence type="ECO:0000256" key="2">
    <source>
        <dbReference type="ARBA" id="ARBA00021561"/>
    </source>
</evidence>
<dbReference type="EMBL" id="CAJNOJ010000204">
    <property type="protein sequence ID" value="CAF1285938.1"/>
    <property type="molecule type" value="Genomic_DNA"/>
</dbReference>
<name>A0A815CN26_ADIRI</name>
<evidence type="ECO:0000256" key="3">
    <source>
        <dbReference type="SAM" id="MobiDB-lite"/>
    </source>
</evidence>
<dbReference type="Pfam" id="PF04180">
    <property type="entry name" value="LTV"/>
    <property type="match status" value="1"/>
</dbReference>
<dbReference type="AlphaFoldDB" id="A0A815CN26"/>
<sequence>MPQRRKFINKKKAITFQLVHRSQHDPLIADDAAGEHVLVPLNNDQRKVEQRKYGIDYDDDYDYLQHLRDPCAPPEEYSVHVNGKKHEVEEEEEEGEEDDDQYEDEDDDDDEDEIMNNNDKLMSRFNLPSTVFESKTTNEIGMLNLAAPDSDPKIHWDPDVIAALDDDEFDYDDDENALDDDFMLKANGTQPLDANECDEFEDEIVHENLPTTIPPRFVPKTNKPIPLALRRFLDVDDDDDNDHDADMESNYSHDDNDKQTSKTKYTNYSMTSSVIRRNQGLQNIDDHFDKVFDEYDDGEIGALDTHEINQQGASMDDDVVKQTVQQFEKQQMQTDEQVERIAMEKTKRLARRLMNEPERVTTVVLQDDEKADEKWDCESILSTYSNAYNHPKLITQIPTNKIRLSKKTGLPLADNNKISTKELTREQDKSDEEESDEDNTKTMLFERKKGETSEERRARKHAVKEMRRDRRVIKKATKIAFKQEEQKQLHEQALNTTQAHLQSLRVT</sequence>
<dbReference type="GO" id="GO:0000056">
    <property type="term" value="P:ribosomal small subunit export from nucleus"/>
    <property type="evidence" value="ECO:0007669"/>
    <property type="project" value="TreeGrafter"/>
</dbReference>
<proteinExistence type="inferred from homology"/>
<evidence type="ECO:0000256" key="1">
    <source>
        <dbReference type="ARBA" id="ARBA00009078"/>
    </source>
</evidence>
<reference evidence="4" key="1">
    <citation type="submission" date="2021-02" db="EMBL/GenBank/DDBJ databases">
        <authorList>
            <person name="Nowell W R."/>
        </authorList>
    </citation>
    <scope>NUCLEOTIDE SEQUENCE</scope>
</reference>
<gene>
    <name evidence="4" type="ORF">EDS130_LOCUS29818</name>
</gene>
<dbReference type="InterPro" id="IPR007307">
    <property type="entry name" value="Ltv1"/>
</dbReference>
<evidence type="ECO:0000313" key="4">
    <source>
        <dbReference type="EMBL" id="CAF1285938.1"/>
    </source>
</evidence>
<feature type="compositionally biased region" description="Acidic residues" evidence="3">
    <location>
        <begin position="89"/>
        <end position="114"/>
    </location>
</feature>
<evidence type="ECO:0000313" key="5">
    <source>
        <dbReference type="Proteomes" id="UP000663852"/>
    </source>
</evidence>
<feature type="region of interest" description="Disordered" evidence="3">
    <location>
        <begin position="240"/>
        <end position="263"/>
    </location>
</feature>
<feature type="compositionally biased region" description="Basic and acidic residues" evidence="3">
    <location>
        <begin position="251"/>
        <end position="260"/>
    </location>
</feature>
<dbReference type="PANTHER" id="PTHR21531:SF0">
    <property type="entry name" value="PROTEIN LTV1 HOMOLOG"/>
    <property type="match status" value="1"/>
</dbReference>
<accession>A0A815CN26</accession>
<dbReference type="OrthoDB" id="5852896at2759"/>
<dbReference type="GO" id="GO:0005829">
    <property type="term" value="C:cytosol"/>
    <property type="evidence" value="ECO:0007669"/>
    <property type="project" value="TreeGrafter"/>
</dbReference>
<dbReference type="GO" id="GO:0042274">
    <property type="term" value="P:ribosomal small subunit biogenesis"/>
    <property type="evidence" value="ECO:0007669"/>
    <property type="project" value="InterPro"/>
</dbReference>
<dbReference type="GO" id="GO:0030688">
    <property type="term" value="C:preribosome, small subunit precursor"/>
    <property type="evidence" value="ECO:0007669"/>
    <property type="project" value="TreeGrafter"/>
</dbReference>
<feature type="compositionally biased region" description="Basic and acidic residues" evidence="3">
    <location>
        <begin position="438"/>
        <end position="467"/>
    </location>
</feature>
<dbReference type="PANTHER" id="PTHR21531">
    <property type="entry name" value="LOW-TEMPERATURE VIABILITY PROTEIN LTV1-RELATED"/>
    <property type="match status" value="1"/>
</dbReference>
<comment type="similarity">
    <text evidence="1">Belongs to the LTV1 family.</text>
</comment>
<protein>
    <recommendedName>
        <fullName evidence="2">Protein LTV1 homolog</fullName>
    </recommendedName>
</protein>
<feature type="region of interest" description="Disordered" evidence="3">
    <location>
        <begin position="411"/>
        <end position="467"/>
    </location>
</feature>